<proteinExistence type="predicted"/>
<sequence length="305" mass="33920">MSPTWGSAGVFYGVWARTASLNFCAEATLLLRGSLKAIDHIILRRRLNTLRIEHAEGGAESGLLKMPEEVWRLVRRCLIEEVYEMEQRVMNKLRCTSCEKEGWEEARKEGDQKGQPLKGAGEDTIEPPVKPKYRWASWSEPDCRRCASNGESFLRSQGNIARIRDILKHCGLDLVTPAESLFDTEQEWETFLPIGVSNRKEGDRCSSYPNIDTYGGSHDDIGPTTVVPFAADLLQLPADADDRFARLVAETRIPQGSDANIPEELELFNFGSYLPSLASSSGTEKPSGSASVKPCWMLYAACGQD</sequence>
<dbReference type="InParanoid" id="A0A1Y2FPT9"/>
<gene>
    <name evidence="2" type="ORF">BCR35DRAFT_302650</name>
</gene>
<evidence type="ECO:0000313" key="2">
    <source>
        <dbReference type="EMBL" id="ORY86012.1"/>
    </source>
</evidence>
<reference evidence="2 3" key="1">
    <citation type="submission" date="2016-07" db="EMBL/GenBank/DDBJ databases">
        <title>Pervasive Adenine N6-methylation of Active Genes in Fungi.</title>
        <authorList>
            <consortium name="DOE Joint Genome Institute"/>
            <person name="Mondo S.J."/>
            <person name="Dannebaum R.O."/>
            <person name="Kuo R.C."/>
            <person name="Labutti K."/>
            <person name="Haridas S."/>
            <person name="Kuo A."/>
            <person name="Salamov A."/>
            <person name="Ahrendt S.R."/>
            <person name="Lipzen A."/>
            <person name="Sullivan W."/>
            <person name="Andreopoulos W.B."/>
            <person name="Clum A."/>
            <person name="Lindquist E."/>
            <person name="Daum C."/>
            <person name="Ramamoorthy G.K."/>
            <person name="Gryganskyi A."/>
            <person name="Culley D."/>
            <person name="Magnuson J.K."/>
            <person name="James T.Y."/>
            <person name="O'Malley M.A."/>
            <person name="Stajich J.E."/>
            <person name="Spatafora J.W."/>
            <person name="Visel A."/>
            <person name="Grigoriev I.V."/>
        </authorList>
    </citation>
    <scope>NUCLEOTIDE SEQUENCE [LARGE SCALE GENOMIC DNA]</scope>
    <source>
        <strain evidence="2 3">62-1032</strain>
    </source>
</reference>
<dbReference type="AlphaFoldDB" id="A0A1Y2FPT9"/>
<keyword evidence="3" id="KW-1185">Reference proteome</keyword>
<comment type="caution">
    <text evidence="2">The sequence shown here is derived from an EMBL/GenBank/DDBJ whole genome shotgun (WGS) entry which is preliminary data.</text>
</comment>
<accession>A0A1Y2FPT9</accession>
<feature type="region of interest" description="Disordered" evidence="1">
    <location>
        <begin position="104"/>
        <end position="126"/>
    </location>
</feature>
<dbReference type="Proteomes" id="UP000193467">
    <property type="component" value="Unassembled WGS sequence"/>
</dbReference>
<organism evidence="2 3">
    <name type="scientific">Leucosporidium creatinivorum</name>
    <dbReference type="NCBI Taxonomy" id="106004"/>
    <lineage>
        <taxon>Eukaryota</taxon>
        <taxon>Fungi</taxon>
        <taxon>Dikarya</taxon>
        <taxon>Basidiomycota</taxon>
        <taxon>Pucciniomycotina</taxon>
        <taxon>Microbotryomycetes</taxon>
        <taxon>Leucosporidiales</taxon>
        <taxon>Leucosporidium</taxon>
    </lineage>
</organism>
<dbReference type="EMBL" id="MCGR01000015">
    <property type="protein sequence ID" value="ORY86012.1"/>
    <property type="molecule type" value="Genomic_DNA"/>
</dbReference>
<evidence type="ECO:0000313" key="3">
    <source>
        <dbReference type="Proteomes" id="UP000193467"/>
    </source>
</evidence>
<protein>
    <submittedName>
        <fullName evidence="2">Uncharacterized protein</fullName>
    </submittedName>
</protein>
<evidence type="ECO:0000256" key="1">
    <source>
        <dbReference type="SAM" id="MobiDB-lite"/>
    </source>
</evidence>
<name>A0A1Y2FPT9_9BASI</name>